<evidence type="ECO:0000256" key="8">
    <source>
        <dbReference type="ARBA" id="ARBA00022833"/>
    </source>
</evidence>
<keyword evidence="4" id="KW-0645">Protease</keyword>
<dbReference type="Gene3D" id="3.30.70.340">
    <property type="entry name" value="Metallocarboxypeptidase-like"/>
    <property type="match status" value="1"/>
</dbReference>
<keyword evidence="6 12" id="KW-0732">Signal</keyword>
<evidence type="ECO:0000256" key="6">
    <source>
        <dbReference type="ARBA" id="ARBA00022729"/>
    </source>
</evidence>
<evidence type="ECO:0000256" key="1">
    <source>
        <dbReference type="ARBA" id="ARBA00001947"/>
    </source>
</evidence>
<dbReference type="InterPro" id="IPR000834">
    <property type="entry name" value="Peptidase_M14"/>
</dbReference>
<feature type="signal peptide" evidence="12">
    <location>
        <begin position="1"/>
        <end position="18"/>
    </location>
</feature>
<keyword evidence="9" id="KW-0482">Metalloprotease</keyword>
<keyword evidence="5" id="KW-0479">Metal-binding</keyword>
<dbReference type="EMBL" id="WIGO01000067">
    <property type="protein sequence ID" value="KAF6832649.1"/>
    <property type="molecule type" value="Genomic_DNA"/>
</dbReference>
<feature type="active site" description="Proton donor/acceptor" evidence="11">
    <location>
        <position position="384"/>
    </location>
</feature>
<comment type="cofactor">
    <cofactor evidence="1">
        <name>Zn(2+)</name>
        <dbReference type="ChEBI" id="CHEBI:29105"/>
    </cofactor>
</comment>
<evidence type="ECO:0000256" key="2">
    <source>
        <dbReference type="ARBA" id="ARBA00005988"/>
    </source>
</evidence>
<dbReference type="PRINTS" id="PR00765">
    <property type="entry name" value="CRBOXYPTASEA"/>
</dbReference>
<name>A0A8H6KJH6_9PEZI</name>
<sequence>MRPSALLPALSLLAAAAAKKVSYDGYQVLRVKTGARQVEVEQKLVKVKHDEWDGVENSHVDVAIAPAQLPAFRALGLDYSVMHEDLGASIAAESAARPAWKRHIDDMAWYDAYHPYDEHKAYMETLHRAFSNNSEIVSSGTSHEGRDIFGIHIWGAGGPGKPAVLWHGTVHAREWISAPVVEYLTLQLIQGYGKENGTTGFVDASDIWSFPIANPDGFVHTHTTDRLWRKNRQPPPPNAKNSSCFGRDINRNWPHKWDANPLGASSDPCSLTYKGEAPADAPETKGLQAMVDKLREMPGGIKLYVDWHAYTQIILAPVGYNCTRYIDTLGQHVKMAQLAADAILKVEGKAFAYGPSCATLYSTTGTGLDYVYEVGRAKWSYLVELRDLGEHGFVLPPEQIRGSVKEQWEGMKVMLGLLDEVFFDGNGP</sequence>
<dbReference type="GO" id="GO:0006508">
    <property type="term" value="P:proteolysis"/>
    <property type="evidence" value="ECO:0007669"/>
    <property type="project" value="UniProtKB-KW"/>
</dbReference>
<evidence type="ECO:0000256" key="9">
    <source>
        <dbReference type="ARBA" id="ARBA00023049"/>
    </source>
</evidence>
<dbReference type="Proteomes" id="UP000654918">
    <property type="component" value="Unassembled WGS sequence"/>
</dbReference>
<keyword evidence="3 14" id="KW-0121">Carboxypeptidase</keyword>
<protein>
    <submittedName>
        <fullName evidence="14">Zinc carboxypeptidase</fullName>
    </submittedName>
</protein>
<evidence type="ECO:0000256" key="12">
    <source>
        <dbReference type="SAM" id="SignalP"/>
    </source>
</evidence>
<keyword evidence="10" id="KW-1015">Disulfide bond</keyword>
<dbReference type="Gene3D" id="3.40.630.10">
    <property type="entry name" value="Zn peptidases"/>
    <property type="match status" value="1"/>
</dbReference>
<evidence type="ECO:0000256" key="7">
    <source>
        <dbReference type="ARBA" id="ARBA00022801"/>
    </source>
</evidence>
<dbReference type="SUPFAM" id="SSF54897">
    <property type="entry name" value="Protease propeptides/inhibitors"/>
    <property type="match status" value="1"/>
</dbReference>
<dbReference type="InterPro" id="IPR036990">
    <property type="entry name" value="M14A-like_propep"/>
</dbReference>
<dbReference type="AlphaFoldDB" id="A0A8H6KJH6"/>
<evidence type="ECO:0000256" key="5">
    <source>
        <dbReference type="ARBA" id="ARBA00022723"/>
    </source>
</evidence>
<dbReference type="GO" id="GO:0004181">
    <property type="term" value="F:metallocarboxypeptidase activity"/>
    <property type="evidence" value="ECO:0007669"/>
    <property type="project" value="InterPro"/>
</dbReference>
<dbReference type="Pfam" id="PF00246">
    <property type="entry name" value="Peptidase_M14"/>
    <property type="match status" value="1"/>
</dbReference>
<comment type="similarity">
    <text evidence="2 11">Belongs to the peptidase M14 family.</text>
</comment>
<dbReference type="GO" id="GO:0008270">
    <property type="term" value="F:zinc ion binding"/>
    <property type="evidence" value="ECO:0007669"/>
    <property type="project" value="InterPro"/>
</dbReference>
<organism evidence="14 15">
    <name type="scientific">Colletotrichum plurivorum</name>
    <dbReference type="NCBI Taxonomy" id="2175906"/>
    <lineage>
        <taxon>Eukaryota</taxon>
        <taxon>Fungi</taxon>
        <taxon>Dikarya</taxon>
        <taxon>Ascomycota</taxon>
        <taxon>Pezizomycotina</taxon>
        <taxon>Sordariomycetes</taxon>
        <taxon>Hypocreomycetidae</taxon>
        <taxon>Glomerellales</taxon>
        <taxon>Glomerellaceae</taxon>
        <taxon>Colletotrichum</taxon>
        <taxon>Colletotrichum orchidearum species complex</taxon>
    </lineage>
</organism>
<evidence type="ECO:0000256" key="10">
    <source>
        <dbReference type="ARBA" id="ARBA00023157"/>
    </source>
</evidence>
<comment type="caution">
    <text evidence="14">The sequence shown here is derived from an EMBL/GenBank/DDBJ whole genome shotgun (WGS) entry which is preliminary data.</text>
</comment>
<dbReference type="PANTHER" id="PTHR11705:SF143">
    <property type="entry name" value="SLL0236 PROTEIN"/>
    <property type="match status" value="1"/>
</dbReference>
<reference evidence="14" key="1">
    <citation type="journal article" date="2020" name="Phytopathology">
        <title>Genome Sequence Resources of Colletotrichum truncatum, C. plurivorum, C. musicola, and C. sojae: Four Species Pathogenic to Soybean (Glycine max).</title>
        <authorList>
            <person name="Rogerio F."/>
            <person name="Boufleur T.R."/>
            <person name="Ciampi-Guillardi M."/>
            <person name="Sukno S.A."/>
            <person name="Thon M.R."/>
            <person name="Massola Junior N.S."/>
            <person name="Baroncelli R."/>
        </authorList>
    </citation>
    <scope>NUCLEOTIDE SEQUENCE</scope>
    <source>
        <strain evidence="14">LFN00145</strain>
    </source>
</reference>
<dbReference type="PANTHER" id="PTHR11705">
    <property type="entry name" value="PROTEASE FAMILY M14 CARBOXYPEPTIDASE A,B"/>
    <property type="match status" value="1"/>
</dbReference>
<feature type="domain" description="Peptidase M14" evidence="13">
    <location>
        <begin position="112"/>
        <end position="418"/>
    </location>
</feature>
<proteinExistence type="inferred from homology"/>
<accession>A0A8H6KJH6</accession>
<evidence type="ECO:0000256" key="3">
    <source>
        <dbReference type="ARBA" id="ARBA00022645"/>
    </source>
</evidence>
<evidence type="ECO:0000256" key="11">
    <source>
        <dbReference type="PROSITE-ProRule" id="PRU01379"/>
    </source>
</evidence>
<keyword evidence="7" id="KW-0378">Hydrolase</keyword>
<dbReference type="FunFam" id="3.40.630.10:FF:000084">
    <property type="entry name" value="Carboxypeptidase B2"/>
    <property type="match status" value="1"/>
</dbReference>
<feature type="chain" id="PRO_5034778425" evidence="12">
    <location>
        <begin position="19"/>
        <end position="428"/>
    </location>
</feature>
<dbReference type="CDD" id="cd03860">
    <property type="entry name" value="M14_CP_A-B_like"/>
    <property type="match status" value="1"/>
</dbReference>
<gene>
    <name evidence="14" type="ORF">CPLU01_06045</name>
</gene>
<evidence type="ECO:0000256" key="4">
    <source>
        <dbReference type="ARBA" id="ARBA00022670"/>
    </source>
</evidence>
<keyword evidence="8" id="KW-0862">Zinc</keyword>
<evidence type="ECO:0000313" key="15">
    <source>
        <dbReference type="Proteomes" id="UP000654918"/>
    </source>
</evidence>
<keyword evidence="15" id="KW-1185">Reference proteome</keyword>
<dbReference type="SMART" id="SM00631">
    <property type="entry name" value="Zn_pept"/>
    <property type="match status" value="1"/>
</dbReference>
<dbReference type="SUPFAM" id="SSF53187">
    <property type="entry name" value="Zn-dependent exopeptidases"/>
    <property type="match status" value="1"/>
</dbReference>
<evidence type="ECO:0000313" key="14">
    <source>
        <dbReference type="EMBL" id="KAF6832649.1"/>
    </source>
</evidence>
<evidence type="ECO:0000259" key="13">
    <source>
        <dbReference type="PROSITE" id="PS52035"/>
    </source>
</evidence>
<dbReference type="PROSITE" id="PS52035">
    <property type="entry name" value="PEPTIDASE_M14"/>
    <property type="match status" value="1"/>
</dbReference>